<keyword evidence="1" id="KW-0805">Transcription regulation</keyword>
<dbReference type="PROSITE" id="PS50943">
    <property type="entry name" value="HTH_CROC1"/>
    <property type="match status" value="1"/>
</dbReference>
<dbReference type="SUPFAM" id="SSF47413">
    <property type="entry name" value="lambda repressor-like DNA-binding domains"/>
    <property type="match status" value="1"/>
</dbReference>
<dbReference type="EMBL" id="JBHTMY010000003">
    <property type="protein sequence ID" value="MFD1316257.1"/>
    <property type="molecule type" value="Genomic_DNA"/>
</dbReference>
<dbReference type="PANTHER" id="PTHR40661:SF3">
    <property type="entry name" value="FELS-1 PROPHAGE TRANSCRIPTIONAL REGULATOR"/>
    <property type="match status" value="1"/>
</dbReference>
<dbReference type="Pfam" id="PF01381">
    <property type="entry name" value="HTH_3"/>
    <property type="match status" value="1"/>
</dbReference>
<evidence type="ECO:0000313" key="5">
    <source>
        <dbReference type="EMBL" id="MFD1316257.1"/>
    </source>
</evidence>
<evidence type="ECO:0000313" key="6">
    <source>
        <dbReference type="Proteomes" id="UP001597201"/>
    </source>
</evidence>
<dbReference type="Proteomes" id="UP001597201">
    <property type="component" value="Unassembled WGS sequence"/>
</dbReference>
<protein>
    <submittedName>
        <fullName evidence="5">Helix-turn-helix domain-containing protein</fullName>
    </submittedName>
</protein>
<proteinExistence type="predicted"/>
<evidence type="ECO:0000256" key="1">
    <source>
        <dbReference type="ARBA" id="ARBA00023015"/>
    </source>
</evidence>
<evidence type="ECO:0000256" key="3">
    <source>
        <dbReference type="ARBA" id="ARBA00023163"/>
    </source>
</evidence>
<name>A0ABW3Y309_9FLAO</name>
<keyword evidence="2" id="KW-0238">DNA-binding</keyword>
<feature type="domain" description="HTH cro/C1-type" evidence="4">
    <location>
        <begin position="11"/>
        <end position="66"/>
    </location>
</feature>
<dbReference type="InterPro" id="IPR001387">
    <property type="entry name" value="Cro/C1-type_HTH"/>
</dbReference>
<dbReference type="InterPro" id="IPR010982">
    <property type="entry name" value="Lambda_DNA-bd_dom_sf"/>
</dbReference>
<evidence type="ECO:0000259" key="4">
    <source>
        <dbReference type="PROSITE" id="PS50943"/>
    </source>
</evidence>
<keyword evidence="3" id="KW-0804">Transcription</keyword>
<comment type="caution">
    <text evidence="5">The sequence shown here is derived from an EMBL/GenBank/DDBJ whole genome shotgun (WGS) entry which is preliminary data.</text>
</comment>
<gene>
    <name evidence="5" type="ORF">ACFQ39_11570</name>
</gene>
<keyword evidence="6" id="KW-1185">Reference proteome</keyword>
<dbReference type="Gene3D" id="1.10.260.40">
    <property type="entry name" value="lambda repressor-like DNA-binding domains"/>
    <property type="match status" value="1"/>
</dbReference>
<reference evidence="6" key="1">
    <citation type="journal article" date="2019" name="Int. J. Syst. Evol. Microbiol.">
        <title>The Global Catalogue of Microorganisms (GCM) 10K type strain sequencing project: providing services to taxonomists for standard genome sequencing and annotation.</title>
        <authorList>
            <consortium name="The Broad Institute Genomics Platform"/>
            <consortium name="The Broad Institute Genome Sequencing Center for Infectious Disease"/>
            <person name="Wu L."/>
            <person name="Ma J."/>
        </authorList>
    </citation>
    <scope>NUCLEOTIDE SEQUENCE [LARGE SCALE GENOMIC DNA]</scope>
    <source>
        <strain evidence="6">CCUG 61485</strain>
    </source>
</reference>
<dbReference type="RefSeq" id="WP_377179066.1">
    <property type="nucleotide sequence ID" value="NZ_JBHTMY010000003.1"/>
</dbReference>
<dbReference type="PANTHER" id="PTHR40661">
    <property type="match status" value="1"/>
</dbReference>
<evidence type="ECO:0000256" key="2">
    <source>
        <dbReference type="ARBA" id="ARBA00023125"/>
    </source>
</evidence>
<organism evidence="5 6">
    <name type="scientific">Namhaeicola litoreus</name>
    <dbReference type="NCBI Taxonomy" id="1052145"/>
    <lineage>
        <taxon>Bacteria</taxon>
        <taxon>Pseudomonadati</taxon>
        <taxon>Bacteroidota</taxon>
        <taxon>Flavobacteriia</taxon>
        <taxon>Flavobacteriales</taxon>
        <taxon>Flavobacteriaceae</taxon>
        <taxon>Namhaeicola</taxon>
    </lineage>
</organism>
<sequence>MINSDDFARRLKSVMDFYQLSASQFADKIDVQRSSISHLLSGRNKPSLDFVLKIIKTFDEVELYWLLNGKGTFPKVETIEDKLPPIISQNTVQKKLPEFSGSNESIERIVIFFKDGTFKEYRP</sequence>
<dbReference type="SMART" id="SM00530">
    <property type="entry name" value="HTH_XRE"/>
    <property type="match status" value="1"/>
</dbReference>
<accession>A0ABW3Y309</accession>
<dbReference type="CDD" id="cd00093">
    <property type="entry name" value="HTH_XRE"/>
    <property type="match status" value="1"/>
</dbReference>